<reference evidence="2" key="2">
    <citation type="journal article" date="2015" name="Data Brief">
        <title>Shoot transcriptome of the giant reed, Arundo donax.</title>
        <authorList>
            <person name="Barrero R.A."/>
            <person name="Guerrero F.D."/>
            <person name="Moolhuijzen P."/>
            <person name="Goolsby J.A."/>
            <person name="Tidwell J."/>
            <person name="Bellgard S.E."/>
            <person name="Bellgard M.I."/>
        </authorList>
    </citation>
    <scope>NUCLEOTIDE SEQUENCE</scope>
    <source>
        <tissue evidence="2">Shoot tissue taken approximately 20 cm above the soil surface</tissue>
    </source>
</reference>
<dbReference type="EMBL" id="GBRH01273900">
    <property type="protein sequence ID" value="JAD23995.1"/>
    <property type="molecule type" value="Transcribed_RNA"/>
</dbReference>
<sequence>MALLGFNLVLIPWIFGACLLGFRNGATRVQFGSKISRYCLDFVARF</sequence>
<evidence type="ECO:0000256" key="1">
    <source>
        <dbReference type="SAM" id="Phobius"/>
    </source>
</evidence>
<evidence type="ECO:0000313" key="2">
    <source>
        <dbReference type="EMBL" id="JAD23995.1"/>
    </source>
</evidence>
<proteinExistence type="predicted"/>
<protein>
    <submittedName>
        <fullName evidence="2">Uncharacterized protein</fullName>
    </submittedName>
</protein>
<keyword evidence="1" id="KW-0472">Membrane</keyword>
<name>A0A0A8YFE7_ARUDO</name>
<keyword evidence="1" id="KW-1133">Transmembrane helix</keyword>
<feature type="transmembrane region" description="Helical" evidence="1">
    <location>
        <begin position="6"/>
        <end position="26"/>
    </location>
</feature>
<reference evidence="2" key="1">
    <citation type="submission" date="2014-09" db="EMBL/GenBank/DDBJ databases">
        <authorList>
            <person name="Magalhaes I.L.F."/>
            <person name="Oliveira U."/>
            <person name="Santos F.R."/>
            <person name="Vidigal T.H.D.A."/>
            <person name="Brescovit A.D."/>
            <person name="Santos A.J."/>
        </authorList>
    </citation>
    <scope>NUCLEOTIDE SEQUENCE</scope>
    <source>
        <tissue evidence="2">Shoot tissue taken approximately 20 cm above the soil surface</tissue>
    </source>
</reference>
<accession>A0A0A8YFE7</accession>
<dbReference type="AlphaFoldDB" id="A0A0A8YFE7"/>
<keyword evidence="1" id="KW-0812">Transmembrane</keyword>
<organism evidence="2">
    <name type="scientific">Arundo donax</name>
    <name type="common">Giant reed</name>
    <name type="synonym">Donax arundinaceus</name>
    <dbReference type="NCBI Taxonomy" id="35708"/>
    <lineage>
        <taxon>Eukaryota</taxon>
        <taxon>Viridiplantae</taxon>
        <taxon>Streptophyta</taxon>
        <taxon>Embryophyta</taxon>
        <taxon>Tracheophyta</taxon>
        <taxon>Spermatophyta</taxon>
        <taxon>Magnoliopsida</taxon>
        <taxon>Liliopsida</taxon>
        <taxon>Poales</taxon>
        <taxon>Poaceae</taxon>
        <taxon>PACMAD clade</taxon>
        <taxon>Arundinoideae</taxon>
        <taxon>Arundineae</taxon>
        <taxon>Arundo</taxon>
    </lineage>
</organism>